<reference evidence="1 2" key="1">
    <citation type="submission" date="2017-03" db="EMBL/GenBank/DDBJ databases">
        <authorList>
            <person name="Afonso C.L."/>
            <person name="Miller P.J."/>
            <person name="Scott M.A."/>
            <person name="Spackman E."/>
            <person name="Goraichik I."/>
            <person name="Dimitrov K.M."/>
            <person name="Suarez D.L."/>
            <person name="Swayne D.E."/>
        </authorList>
    </citation>
    <scope>NUCLEOTIDE SEQUENCE [LARGE SCALE GENOMIC DNA]</scope>
    <source>
        <strain evidence="1 2">CECT 7971</strain>
    </source>
</reference>
<dbReference type="OrthoDB" id="7357874at2"/>
<sequence>MSDTLSKSESSYKRNADTAIRDLLLEFECQPILFIGSGISRRYFGAPNWNELLQVIFAMLPSGMGRFEYFRQKFDSDPARIGTALSDEVFEWAWSDGKSEFPEEFFTSSVGKDTFVKYLACKHLEELTPTVTSVDKELKNELSALAAVKPHAIITTNYDLFLEQIFDGYEPITGQTILRYNTNSFGEIFHIHGDVSEPSTIVLTEADYNEWSEKKKYVSAKLLTYFAEHPVFIFGYSLGDPNVKAIMRDIGELVADEDGLIPNVYQIFWQSEPLVKQLPEQVAFSVDDREYRTRAIYTNEFSWIFEALKSKSALTSVNPKLIRALAARTMKLIREDIPSGVVSVNYDTLERVAGESDYLPTLLGIASVSNPNQSHPLTTTQMTQRLELSHWVHAYKLVSKIKEETGVDIRASDNQYCCQIRTGRKSTTKKWSFQGVDLLRKVKDGLEYEIDL</sequence>
<name>A0A1Y5TQE0_9RHOB</name>
<gene>
    <name evidence="1" type="ORF">PAM7971_03467</name>
</gene>
<organism evidence="1 2">
    <name type="scientific">Pacificibacter marinus</name>
    <dbReference type="NCBI Taxonomy" id="658057"/>
    <lineage>
        <taxon>Bacteria</taxon>
        <taxon>Pseudomonadati</taxon>
        <taxon>Pseudomonadota</taxon>
        <taxon>Alphaproteobacteria</taxon>
        <taxon>Rhodobacterales</taxon>
        <taxon>Roseobacteraceae</taxon>
        <taxon>Pacificibacter</taxon>
    </lineage>
</organism>
<dbReference type="Pfam" id="PF13289">
    <property type="entry name" value="SIR2_2"/>
    <property type="match status" value="1"/>
</dbReference>
<protein>
    <submittedName>
        <fullName evidence="1">Uncharacterized protein</fullName>
    </submittedName>
</protein>
<evidence type="ECO:0000313" key="1">
    <source>
        <dbReference type="EMBL" id="SLN65742.1"/>
    </source>
</evidence>
<dbReference type="Proteomes" id="UP000193307">
    <property type="component" value="Unassembled WGS sequence"/>
</dbReference>
<dbReference type="EMBL" id="FWFW01000014">
    <property type="protein sequence ID" value="SLN65742.1"/>
    <property type="molecule type" value="Genomic_DNA"/>
</dbReference>
<accession>A0A1Y5TQE0</accession>
<dbReference type="RefSeq" id="WP_085850540.1">
    <property type="nucleotide sequence ID" value="NZ_FNZV01000023.1"/>
</dbReference>
<proteinExistence type="predicted"/>
<keyword evidence="2" id="KW-1185">Reference proteome</keyword>
<evidence type="ECO:0000313" key="2">
    <source>
        <dbReference type="Proteomes" id="UP000193307"/>
    </source>
</evidence>
<dbReference type="STRING" id="658057.SAMN04488032_12313"/>
<dbReference type="AlphaFoldDB" id="A0A1Y5TQE0"/>